<dbReference type="SFLD" id="SFLDF00009">
    <property type="entry name" value="o-succinylbenzoate_synthase"/>
    <property type="match status" value="1"/>
</dbReference>
<keyword evidence="5" id="KW-0464">Manganese</keyword>
<accession>A0A8B8KRJ4</accession>
<dbReference type="GO" id="GO:0070204">
    <property type="term" value="F:2-succinyl-5-enolpyruvyl-6-hydroxy-3-cyclohexene-1-carboxylic-acid synthase activity"/>
    <property type="evidence" value="ECO:0007669"/>
    <property type="project" value="InterPro"/>
</dbReference>
<keyword evidence="4" id="KW-0786">Thiamine pyrophosphate</keyword>
<evidence type="ECO:0000256" key="4">
    <source>
        <dbReference type="ARBA" id="ARBA00023052"/>
    </source>
</evidence>
<dbReference type="InterPro" id="IPR032264">
    <property type="entry name" value="MenD_middle"/>
</dbReference>
<sequence length="1638" mass="181127">MDGPVPLNDDVVEKEVVFEQCMTRTLPPALTLEEGLEKLKEALQLLKVSRPLSSTGFLRFQVAVPPSSKAFSLFCSQPQSSPVFPLIFVSKTNADSKSIYVSGGRGVFGIGVAVSFASPNPTFIKRYISTDSTHLVAYGFMDVNLDNDPVSVTHEEGSFCFFIPQIELDELESVSILTMTLAWDDFSLSTFEEAHYLLEVSLNQVMCHVWSTIDTWKSKCIRAALRRLNLIEDRSISRVYMSTIASGGRESVGNIMELKESPSSSQFCVRLSAALAVSNNMLDHTSELSHSLNGSPNFNAVWATLIVEECTRLGLMYFCIAPGSRSSPLAVAAASHKLITCISCLDERSLAFHAVGYGKGSSIPAVVITSSGTAVSNLLPAVVEASQDFVPLILLTADRPPELLDCGANQAIDQVNHFGSFVRFFFNLPTPTDEIPAKMVLTTLDSAVHWATSSPCGPVHINCPFREPLEGNPCKWSRSFLKGLDYWMTNAEPFTKYIHMQLSHTCINAPGEMVEVLNLILRAKNSLLLFGAIHTEDEMWAALLLAKHLQWPVVADILSGLRLRKLLTSFPEIDRNFIFVDNLDHALPSDSVKDWLQIDVVIQIGSRITSKRIYQVLEECAPFSYIMVDKHPHRHDPSHIVTHRIQTSIFEFVGCILKAVVPHTRSMWSTSLQLLSKMVEWQIQFQITAECSLTEPYVAHVMSKALSSESALFLGNSMPIRDANMYGCSWSIHNSVSSFMLNSDLPINLMRVAANRGASGIDGLLSTAIGFSVGCNKKVFCVIGDISLLHDTNGLTILNQRKLRKPMTILVVNNHGGAIFSFLPLADKVEPCILHQYFYTAHNISIRALCMAHGIKHLHVKTKVELEEALCVAQHERLDCMVEIESSIDANASFHSILKKIALQTAQHTIRFLSVIFSQGSIKDDFCLYKISKIHCLKYRIALSAPLTSASIDDSCKEFYREGFIFSLILEDGSVGYGEVAPLEIHKENLVDAEHQLRFLIHVMQQVDISCFLSLLKGSFSNWIWSELGILPSSIFPSVRCGLEMAILNAIADVKGTNMLNILHPPTNENNKCERSLNVQICALIDSNGSPTEVANVAASLIAEGFSAIKLKVARGGDPIKDASLIQEVRKKVGCHIIIRADANRNWTYEEAIKFSSLVKDCNLQYIEEPVQHEDDILKFCEESGLPVALDETIDKIQENPMEKLVKFTHPAIAAVVIKPSVVGGFENAALIAQWAHQLGKMAVVSAAFESSLSLSAYTQFSSYLEILSSNTFKMLDNIAAPIVAHGLGTYRWLKEDVAPNPLLICRNPHSGFIEASVVNASQFVHDFQVNQNVISNVIVEEPVRQYQFKVDLDNLSCLFEVRETGPKTNDNVLVFLHGFLGTGEDWISIMKTFSGSARCISVDLPGHGKSILNGAKGAGEEPWLSLEIIAAILHKLIYLIAPAKVTLVGYSMGARIALYMALKFSTKTKGAVLISGSPGLKDKLSRKIRAAKDDSRARTVVAHGLQLFLSSWYAGRLWKSLRSHPHFNQIIACRLKHDDMQNLAQMLSGLSIGRQPSLWEDLPYCRIPLLIMHGEKDTKFKIIAREMINALCSGLGSKHEKGNDLHEVVEVPNCGHAAHLENPLPIIAAMRQFMTRI</sequence>
<dbReference type="PANTHER" id="PTHR42916:SF1">
    <property type="entry name" value="PROTEIN PHYLLO, CHLOROPLASTIC"/>
    <property type="match status" value="1"/>
</dbReference>
<keyword evidence="2" id="KW-0479">Metal-binding</keyword>
<reference evidence="9" key="2">
    <citation type="submission" date="2025-08" db="UniProtKB">
        <authorList>
            <consortium name="RefSeq"/>
        </authorList>
    </citation>
    <scope>IDENTIFICATION</scope>
    <source>
        <tissue evidence="9">Young leaves</tissue>
    </source>
</reference>
<dbReference type="CDD" id="cd07037">
    <property type="entry name" value="TPP_PYR_MenD"/>
    <property type="match status" value="1"/>
</dbReference>
<feature type="domain" description="Mandelate racemase/muconate lactonizing enzyme C-terminal" evidence="7">
    <location>
        <begin position="1091"/>
        <end position="1187"/>
    </location>
</feature>
<dbReference type="InterPro" id="IPR029035">
    <property type="entry name" value="DHS-like_NAD/FAD-binding_dom"/>
</dbReference>
<dbReference type="SUPFAM" id="SSF51604">
    <property type="entry name" value="Enolase C-terminal domain-like"/>
    <property type="match status" value="1"/>
</dbReference>
<dbReference type="GO" id="GO:0046872">
    <property type="term" value="F:metal ion binding"/>
    <property type="evidence" value="ECO:0007669"/>
    <property type="project" value="UniProtKB-KW"/>
</dbReference>
<dbReference type="KEGG" id="aprc:113858177"/>
<reference evidence="8" key="1">
    <citation type="journal article" date="2019" name="Toxins">
        <title>Detection of Abrin-Like and Prepropulchellin-Like Toxin Genes and Transcripts Using Whole Genome Sequencing and Full-Length Transcript Sequencing of Abrus precatorius.</title>
        <authorList>
            <person name="Hovde B.T."/>
            <person name="Daligault H.E."/>
            <person name="Hanschen E.R."/>
            <person name="Kunde Y.A."/>
            <person name="Johnson M.B."/>
            <person name="Starkenburg S.R."/>
            <person name="Johnson S.L."/>
        </authorList>
    </citation>
    <scope>NUCLEOTIDE SEQUENCE [LARGE SCALE GENOMIC DNA]</scope>
</reference>
<evidence type="ECO:0000256" key="6">
    <source>
        <dbReference type="ARBA" id="ARBA00023239"/>
    </source>
</evidence>
<dbReference type="InterPro" id="IPR018110">
    <property type="entry name" value="Mandel_Rmase/mucon_lact_enz_CS"/>
</dbReference>
<evidence type="ECO:0000256" key="2">
    <source>
        <dbReference type="ARBA" id="ARBA00022723"/>
    </source>
</evidence>
<dbReference type="Proteomes" id="UP000694853">
    <property type="component" value="Unplaced"/>
</dbReference>
<evidence type="ECO:0000256" key="3">
    <source>
        <dbReference type="ARBA" id="ARBA00022842"/>
    </source>
</evidence>
<dbReference type="RefSeq" id="XP_027346487.1">
    <property type="nucleotide sequence ID" value="XM_027490686.1"/>
</dbReference>
<evidence type="ECO:0000256" key="5">
    <source>
        <dbReference type="ARBA" id="ARBA00023211"/>
    </source>
</evidence>
<dbReference type="GO" id="GO:0030976">
    <property type="term" value="F:thiamine pyrophosphate binding"/>
    <property type="evidence" value="ECO:0007669"/>
    <property type="project" value="InterPro"/>
</dbReference>
<dbReference type="SFLD" id="SFLDS00001">
    <property type="entry name" value="Enolase"/>
    <property type="match status" value="1"/>
</dbReference>
<proteinExistence type="inferred from homology"/>
<dbReference type="GO" id="GO:0016829">
    <property type="term" value="F:lyase activity"/>
    <property type="evidence" value="ECO:0007669"/>
    <property type="project" value="UniProtKB-KW"/>
</dbReference>
<dbReference type="SMART" id="SM00922">
    <property type="entry name" value="MR_MLE"/>
    <property type="match status" value="1"/>
</dbReference>
<evidence type="ECO:0000259" key="7">
    <source>
        <dbReference type="SMART" id="SM00922"/>
    </source>
</evidence>
<dbReference type="PROSITE" id="PS00909">
    <property type="entry name" value="MR_MLE_2"/>
    <property type="match status" value="1"/>
</dbReference>
<dbReference type="PANTHER" id="PTHR42916">
    <property type="entry name" value="2-SUCCINYL-5-ENOLPYRUVYL-6-HYDROXY-3-CYCLOHEXENE-1-CARBOXYLATE SYNTHASE"/>
    <property type="match status" value="1"/>
</dbReference>
<dbReference type="InterPro" id="IPR011766">
    <property type="entry name" value="TPP_enzyme_TPP-bd"/>
</dbReference>
<dbReference type="Gene3D" id="3.40.50.1820">
    <property type="entry name" value="alpha/beta hydrolase"/>
    <property type="match status" value="1"/>
</dbReference>
<organism evidence="8 9">
    <name type="scientific">Abrus precatorius</name>
    <name type="common">Indian licorice</name>
    <name type="synonym">Glycine abrus</name>
    <dbReference type="NCBI Taxonomy" id="3816"/>
    <lineage>
        <taxon>Eukaryota</taxon>
        <taxon>Viridiplantae</taxon>
        <taxon>Streptophyta</taxon>
        <taxon>Embryophyta</taxon>
        <taxon>Tracheophyta</taxon>
        <taxon>Spermatophyta</taxon>
        <taxon>Magnoliopsida</taxon>
        <taxon>eudicotyledons</taxon>
        <taxon>Gunneridae</taxon>
        <taxon>Pentapetalae</taxon>
        <taxon>rosids</taxon>
        <taxon>fabids</taxon>
        <taxon>Fabales</taxon>
        <taxon>Fabaceae</taxon>
        <taxon>Papilionoideae</taxon>
        <taxon>50 kb inversion clade</taxon>
        <taxon>NPAAA clade</taxon>
        <taxon>indigoferoid/millettioid clade</taxon>
        <taxon>Abreae</taxon>
        <taxon>Abrus</taxon>
    </lineage>
</organism>
<dbReference type="InterPro" id="IPR029017">
    <property type="entry name" value="Enolase-like_N"/>
</dbReference>
<dbReference type="GeneID" id="113858177"/>
<keyword evidence="6" id="KW-0456">Lyase</keyword>
<dbReference type="GO" id="GO:0009063">
    <property type="term" value="P:amino acid catabolic process"/>
    <property type="evidence" value="ECO:0007669"/>
    <property type="project" value="InterPro"/>
</dbReference>
<dbReference type="InterPro" id="IPR029058">
    <property type="entry name" value="AB_hydrolase_fold"/>
</dbReference>
<dbReference type="InterPro" id="IPR000073">
    <property type="entry name" value="AB_hydrolase_1"/>
</dbReference>
<evidence type="ECO:0000313" key="8">
    <source>
        <dbReference type="Proteomes" id="UP000694853"/>
    </source>
</evidence>
<dbReference type="SUPFAM" id="SSF53474">
    <property type="entry name" value="alpha/beta-Hydrolases"/>
    <property type="match status" value="1"/>
</dbReference>
<keyword evidence="1" id="KW-0808">Transferase</keyword>
<dbReference type="SUPFAM" id="SSF52467">
    <property type="entry name" value="DHS-like NAD/FAD-binding domain"/>
    <property type="match status" value="1"/>
</dbReference>
<dbReference type="SFLD" id="SFLDG00180">
    <property type="entry name" value="muconate_cycloisomerase"/>
    <property type="match status" value="1"/>
</dbReference>
<dbReference type="Gene3D" id="3.20.20.120">
    <property type="entry name" value="Enolase-like C-terminal domain"/>
    <property type="match status" value="1"/>
</dbReference>
<dbReference type="OrthoDB" id="8119704at2759"/>
<dbReference type="InterPro" id="IPR013342">
    <property type="entry name" value="Mandelate_racemase_C"/>
</dbReference>
<protein>
    <submittedName>
        <fullName evidence="9">Protein PHYLLO, chloroplastic</fullName>
    </submittedName>
</protein>
<dbReference type="Gene3D" id="3.30.390.10">
    <property type="entry name" value="Enolase-like, N-terminal domain"/>
    <property type="match status" value="1"/>
</dbReference>
<dbReference type="Pfam" id="PF00561">
    <property type="entry name" value="Abhydrolase_1"/>
    <property type="match status" value="1"/>
</dbReference>
<dbReference type="GO" id="GO:0009234">
    <property type="term" value="P:menaquinone biosynthetic process"/>
    <property type="evidence" value="ECO:0007669"/>
    <property type="project" value="InterPro"/>
</dbReference>
<dbReference type="InterPro" id="IPR029065">
    <property type="entry name" value="Enolase_C-like"/>
</dbReference>
<gene>
    <name evidence="9" type="primary">LOC113858177</name>
</gene>
<dbReference type="InterPro" id="IPR036849">
    <property type="entry name" value="Enolase-like_C_sf"/>
</dbReference>
<dbReference type="CDD" id="cd02009">
    <property type="entry name" value="TPP_SHCHC_synthase"/>
    <property type="match status" value="1"/>
</dbReference>
<evidence type="ECO:0000313" key="9">
    <source>
        <dbReference type="RefSeq" id="XP_027346487.1"/>
    </source>
</evidence>
<dbReference type="NCBIfam" id="TIGR01927">
    <property type="entry name" value="menC_gam_Gplu"/>
    <property type="match status" value="1"/>
</dbReference>
<dbReference type="Gene3D" id="3.40.50.1220">
    <property type="entry name" value="TPP-binding domain"/>
    <property type="match status" value="1"/>
</dbReference>
<dbReference type="Pfam" id="PF02776">
    <property type="entry name" value="TPP_enzyme_N"/>
    <property type="match status" value="1"/>
</dbReference>
<dbReference type="InterPro" id="IPR029061">
    <property type="entry name" value="THDP-binding"/>
</dbReference>
<keyword evidence="8" id="KW-1185">Reference proteome</keyword>
<dbReference type="SUPFAM" id="SSF52518">
    <property type="entry name" value="Thiamin diphosphate-binding fold (THDP-binding)"/>
    <property type="match status" value="2"/>
</dbReference>
<dbReference type="InterPro" id="IPR004433">
    <property type="entry name" value="MenaQ_synth_MenD"/>
</dbReference>
<dbReference type="NCBIfam" id="TIGR00173">
    <property type="entry name" value="menD"/>
    <property type="match status" value="1"/>
</dbReference>
<keyword evidence="3" id="KW-0460">Magnesium</keyword>
<dbReference type="SUPFAM" id="SSF54826">
    <property type="entry name" value="Enolase N-terminal domain-like"/>
    <property type="match status" value="1"/>
</dbReference>
<dbReference type="Pfam" id="PF02775">
    <property type="entry name" value="TPP_enzyme_C"/>
    <property type="match status" value="1"/>
</dbReference>
<name>A0A8B8KRJ4_ABRPR</name>
<dbReference type="Gene3D" id="3.40.50.970">
    <property type="match status" value="2"/>
</dbReference>
<dbReference type="InterPro" id="IPR012001">
    <property type="entry name" value="Thiamin_PyroP_enz_TPP-bd_dom"/>
</dbReference>
<dbReference type="HAMAP" id="MF_01659">
    <property type="entry name" value="MenD"/>
    <property type="match status" value="1"/>
</dbReference>
<evidence type="ECO:0000256" key="1">
    <source>
        <dbReference type="ARBA" id="ARBA00022679"/>
    </source>
</evidence>
<dbReference type="Pfam" id="PF13378">
    <property type="entry name" value="MR_MLE_C"/>
    <property type="match status" value="1"/>
</dbReference>
<dbReference type="Pfam" id="PF16582">
    <property type="entry name" value="TPP_enzyme_M_2"/>
    <property type="match status" value="1"/>
</dbReference>